<dbReference type="PANTHER" id="PTHR22803">
    <property type="entry name" value="MANNOSE, PHOSPHOLIPASE, LECTIN RECEPTOR RELATED"/>
    <property type="match status" value="1"/>
</dbReference>
<dbReference type="SUPFAM" id="SSF56436">
    <property type="entry name" value="C-type lectin-like"/>
    <property type="match status" value="1"/>
</dbReference>
<accession>A0A914WUQ9</accession>
<evidence type="ECO:0000313" key="5">
    <source>
        <dbReference type="WBParaSite" id="PSAMB.scaffold4919size13151.g25504.t1"/>
    </source>
</evidence>
<feature type="chain" id="PRO_5037250824" evidence="2">
    <location>
        <begin position="21"/>
        <end position="625"/>
    </location>
</feature>
<keyword evidence="2" id="KW-0732">Signal</keyword>
<evidence type="ECO:0000256" key="2">
    <source>
        <dbReference type="SAM" id="SignalP"/>
    </source>
</evidence>
<proteinExistence type="predicted"/>
<feature type="domain" description="C-type lectin" evidence="3">
    <location>
        <begin position="500"/>
        <end position="620"/>
    </location>
</feature>
<dbReference type="InterPro" id="IPR016186">
    <property type="entry name" value="C-type_lectin-like/link_sf"/>
</dbReference>
<reference evidence="5" key="1">
    <citation type="submission" date="2022-11" db="UniProtKB">
        <authorList>
            <consortium name="WormBaseParasite"/>
        </authorList>
    </citation>
    <scope>IDENTIFICATION</scope>
</reference>
<sequence>MLSILLRHLIISICIFKVSAAFDSEGTEFWTAFIANKDGNGQKSLIVINNKNVVANVVVVYKNFTGDWQFSLNQPDITMPYSVNAKGYLNIPIPTNVNFLFDGSDGWNSIPPIGINIKSDSPVTIFGQNILSDSSSGDIFTVLPVSALGTNYYVPLGDSNALTNYGNRVLVVPTLNNTLVSFEDNVVLNIHSIYQYDATKAMTLSFNSSRPVAVIAGTTCFGLENGVCDYRAFMPMSTRCGQTGDNLDTHPVMDLQGRSDEFIVAVECEGSTAFMVDGVSSGGLNPNSPINFFRFNQNTNAHVVSCRDSGRYIQVIRTLPSFGGAILDPALSVSQYVANTSLQFFVPQATNNYAQIVADASAMSSMLMDSAALPNLQWKAVPVVNGYRFSYATTSVGQGFHQFSATGTFSVTVYGFSNGSYSYSYIPAFNTGRPAVQATTTTALPSTTSTSSIISSSTRTTTTTPPTTPTTPTTSTPTTPTTTPTLSTGCPDGWRSSQVVSNKCYYVAAQKNIWFDAEAFCTKAGPNAHLTSIASAYENANIDAVVISTSSVSDCDQFWIGGNDFDQDGQFVWEDGSPWGYAKWALGQPDTTQQCVSSAARTNGQWRTEPCGIKNCFICELYMGN</sequence>
<dbReference type="CDD" id="cd00037">
    <property type="entry name" value="CLECT"/>
    <property type="match status" value="1"/>
</dbReference>
<dbReference type="Pfam" id="PF00059">
    <property type="entry name" value="Lectin_C"/>
    <property type="match status" value="1"/>
</dbReference>
<dbReference type="PROSITE" id="PS50041">
    <property type="entry name" value="C_TYPE_LECTIN_2"/>
    <property type="match status" value="1"/>
</dbReference>
<dbReference type="WBParaSite" id="PSAMB.scaffold4919size13151.g25504.t1">
    <property type="protein sequence ID" value="PSAMB.scaffold4919size13151.g25504.t1"/>
    <property type="gene ID" value="PSAMB.scaffold4919size13151.g25504"/>
</dbReference>
<name>A0A914WUQ9_9BILA</name>
<dbReference type="InterPro" id="IPR016187">
    <property type="entry name" value="CTDL_fold"/>
</dbReference>
<evidence type="ECO:0000259" key="3">
    <source>
        <dbReference type="PROSITE" id="PS50041"/>
    </source>
</evidence>
<dbReference type="Gene3D" id="3.10.100.10">
    <property type="entry name" value="Mannose-Binding Protein A, subunit A"/>
    <property type="match status" value="1"/>
</dbReference>
<feature type="signal peptide" evidence="2">
    <location>
        <begin position="1"/>
        <end position="20"/>
    </location>
</feature>
<feature type="region of interest" description="Disordered" evidence="1">
    <location>
        <begin position="440"/>
        <end position="490"/>
    </location>
</feature>
<organism evidence="4 5">
    <name type="scientific">Plectus sambesii</name>
    <dbReference type="NCBI Taxonomy" id="2011161"/>
    <lineage>
        <taxon>Eukaryota</taxon>
        <taxon>Metazoa</taxon>
        <taxon>Ecdysozoa</taxon>
        <taxon>Nematoda</taxon>
        <taxon>Chromadorea</taxon>
        <taxon>Plectida</taxon>
        <taxon>Plectina</taxon>
        <taxon>Plectoidea</taxon>
        <taxon>Plectidae</taxon>
        <taxon>Plectus</taxon>
    </lineage>
</organism>
<evidence type="ECO:0000256" key="1">
    <source>
        <dbReference type="SAM" id="MobiDB-lite"/>
    </source>
</evidence>
<evidence type="ECO:0000313" key="4">
    <source>
        <dbReference type="Proteomes" id="UP000887566"/>
    </source>
</evidence>
<feature type="compositionally biased region" description="Low complexity" evidence="1">
    <location>
        <begin position="440"/>
        <end position="488"/>
    </location>
</feature>
<dbReference type="InterPro" id="IPR001304">
    <property type="entry name" value="C-type_lectin-like"/>
</dbReference>
<dbReference type="InterPro" id="IPR050111">
    <property type="entry name" value="C-type_lectin/snaclec_domain"/>
</dbReference>
<dbReference type="SMART" id="SM00034">
    <property type="entry name" value="CLECT"/>
    <property type="match status" value="1"/>
</dbReference>
<protein>
    <submittedName>
        <fullName evidence="5">C-type lectin domain-containing protein</fullName>
    </submittedName>
</protein>
<dbReference type="Proteomes" id="UP000887566">
    <property type="component" value="Unplaced"/>
</dbReference>
<dbReference type="AlphaFoldDB" id="A0A914WUQ9"/>
<keyword evidence="4" id="KW-1185">Reference proteome</keyword>